<evidence type="ECO:0000256" key="7">
    <source>
        <dbReference type="SAM" id="MobiDB-lite"/>
    </source>
</evidence>
<sequence>MMMEKPCSSSNFEAMDAYVKALEEEKKKILVFERELPLSLQLVTQAIGSCRQQLEELEDQRQPVDREEILTNGPVLEEFMPLRPSNSSSSTEEEDEEERNCDDDNKPDWLRSVQLWKEPDQPRGDVLRKPIAVSVKRVGAGGAFHPFERENNVKGPVVVAAPASSTTETNGGEEKEKEGQSSQRKARRCWSSELHRRFLNALNQLGGSHAATPKQIRDLMKVDALTNDEIKSHLQKYRLHTRRPNSSSNSAQTPQIVLVGGLWMPPPEYSAAAAAAQPMSEAAGVPLNGVYAPVAALPSELGSEHLQKNKEQSKKSPTGSPLNSGGRCSGDDSSEDGERTNSDSSSSSQTTTGSCSLSSRR</sequence>
<keyword evidence="5" id="KW-0539">Nucleus</keyword>
<feature type="compositionally biased region" description="Low complexity" evidence="7">
    <location>
        <begin position="342"/>
        <end position="361"/>
    </location>
</feature>
<feature type="region of interest" description="Disordered" evidence="7">
    <location>
        <begin position="79"/>
        <end position="107"/>
    </location>
</feature>
<keyword evidence="6" id="KW-0175">Coiled coil</keyword>
<evidence type="ECO:0000256" key="6">
    <source>
        <dbReference type="SAM" id="Coils"/>
    </source>
</evidence>
<organism evidence="9 10">
    <name type="scientific">Iris pallida</name>
    <name type="common">Sweet iris</name>
    <dbReference type="NCBI Taxonomy" id="29817"/>
    <lineage>
        <taxon>Eukaryota</taxon>
        <taxon>Viridiplantae</taxon>
        <taxon>Streptophyta</taxon>
        <taxon>Embryophyta</taxon>
        <taxon>Tracheophyta</taxon>
        <taxon>Spermatophyta</taxon>
        <taxon>Magnoliopsida</taxon>
        <taxon>Liliopsida</taxon>
        <taxon>Asparagales</taxon>
        <taxon>Iridaceae</taxon>
        <taxon>Iridoideae</taxon>
        <taxon>Irideae</taxon>
        <taxon>Iris</taxon>
    </lineage>
</organism>
<name>A0AAX6G9F9_IRIPA</name>
<dbReference type="Gene3D" id="1.10.10.60">
    <property type="entry name" value="Homeodomain-like"/>
    <property type="match status" value="1"/>
</dbReference>
<dbReference type="GO" id="GO:0003700">
    <property type="term" value="F:DNA-binding transcription factor activity"/>
    <property type="evidence" value="ECO:0007669"/>
    <property type="project" value="InterPro"/>
</dbReference>
<protein>
    <submittedName>
        <fullName evidence="9">Myb family transcription factor EFM-like</fullName>
    </submittedName>
</protein>
<accession>A0AAX6G9F9</accession>
<dbReference type="PROSITE" id="PS51294">
    <property type="entry name" value="HTH_MYB"/>
    <property type="match status" value="1"/>
</dbReference>
<dbReference type="Pfam" id="PF26575">
    <property type="entry name" value="HHO5_N"/>
    <property type="match status" value="1"/>
</dbReference>
<dbReference type="FunFam" id="1.10.10.60:FF:000007">
    <property type="entry name" value="Two-component response regulator"/>
    <property type="match status" value="1"/>
</dbReference>
<evidence type="ECO:0000256" key="2">
    <source>
        <dbReference type="ARBA" id="ARBA00023015"/>
    </source>
</evidence>
<dbReference type="PANTHER" id="PTHR31003">
    <property type="entry name" value="MYB FAMILY TRANSCRIPTION FACTOR"/>
    <property type="match status" value="1"/>
</dbReference>
<comment type="subcellular location">
    <subcellularLocation>
        <location evidence="1">Nucleus</location>
    </subcellularLocation>
</comment>
<dbReference type="InterPro" id="IPR058673">
    <property type="entry name" value="HHO5-like_N"/>
</dbReference>
<evidence type="ECO:0000256" key="5">
    <source>
        <dbReference type="ARBA" id="ARBA00023242"/>
    </source>
</evidence>
<reference evidence="9" key="2">
    <citation type="submission" date="2023-04" db="EMBL/GenBank/DDBJ databases">
        <authorList>
            <person name="Bruccoleri R.E."/>
            <person name="Oakeley E.J."/>
            <person name="Faust A.-M."/>
            <person name="Dessus-Babus S."/>
            <person name="Altorfer M."/>
            <person name="Burckhardt D."/>
            <person name="Oertli M."/>
            <person name="Naumann U."/>
            <person name="Petersen F."/>
            <person name="Wong J."/>
        </authorList>
    </citation>
    <scope>NUCLEOTIDE SEQUENCE</scope>
    <source>
        <strain evidence="9">GSM-AAB239-AS_SAM_17_03QT</strain>
        <tissue evidence="9">Leaf</tissue>
    </source>
</reference>
<evidence type="ECO:0000259" key="8">
    <source>
        <dbReference type="PROSITE" id="PS51294"/>
    </source>
</evidence>
<dbReference type="NCBIfam" id="TIGR01557">
    <property type="entry name" value="myb_SHAQKYF"/>
    <property type="match status" value="1"/>
</dbReference>
<feature type="domain" description="HTH myb-type" evidence="8">
    <location>
        <begin position="182"/>
        <end position="242"/>
    </location>
</feature>
<dbReference type="Proteomes" id="UP001140949">
    <property type="component" value="Unassembled WGS sequence"/>
</dbReference>
<dbReference type="InterPro" id="IPR017930">
    <property type="entry name" value="Myb_dom"/>
</dbReference>
<feature type="coiled-coil region" evidence="6">
    <location>
        <begin position="15"/>
        <end position="60"/>
    </location>
</feature>
<dbReference type="AlphaFoldDB" id="A0AAX6G9F9"/>
<dbReference type="EMBL" id="JANAVB010021797">
    <property type="protein sequence ID" value="KAJ6824925.1"/>
    <property type="molecule type" value="Genomic_DNA"/>
</dbReference>
<feature type="compositionally biased region" description="Basic and acidic residues" evidence="7">
    <location>
        <begin position="302"/>
        <end position="314"/>
    </location>
</feature>
<keyword evidence="2" id="KW-0805">Transcription regulation</keyword>
<evidence type="ECO:0000256" key="4">
    <source>
        <dbReference type="ARBA" id="ARBA00023163"/>
    </source>
</evidence>
<keyword evidence="10" id="KW-1185">Reference proteome</keyword>
<dbReference type="GO" id="GO:0003677">
    <property type="term" value="F:DNA binding"/>
    <property type="evidence" value="ECO:0007669"/>
    <property type="project" value="UniProtKB-KW"/>
</dbReference>
<keyword evidence="3" id="KW-0238">DNA-binding</keyword>
<proteinExistence type="predicted"/>
<evidence type="ECO:0000313" key="10">
    <source>
        <dbReference type="Proteomes" id="UP001140949"/>
    </source>
</evidence>
<evidence type="ECO:0000256" key="1">
    <source>
        <dbReference type="ARBA" id="ARBA00004123"/>
    </source>
</evidence>
<keyword evidence="4" id="KW-0804">Transcription</keyword>
<dbReference type="Pfam" id="PF00249">
    <property type="entry name" value="Myb_DNA-binding"/>
    <property type="match status" value="1"/>
</dbReference>
<gene>
    <name evidence="9" type="ORF">M6B38_380840</name>
</gene>
<dbReference type="PANTHER" id="PTHR31003:SF16">
    <property type="entry name" value="TRANSCRIPTION FACTOR HHO2"/>
    <property type="match status" value="1"/>
</dbReference>
<feature type="compositionally biased region" description="Acidic residues" evidence="7">
    <location>
        <begin position="91"/>
        <end position="101"/>
    </location>
</feature>
<dbReference type="InterPro" id="IPR001005">
    <property type="entry name" value="SANT/Myb"/>
</dbReference>
<dbReference type="SUPFAM" id="SSF46689">
    <property type="entry name" value="Homeodomain-like"/>
    <property type="match status" value="1"/>
</dbReference>
<evidence type="ECO:0000256" key="3">
    <source>
        <dbReference type="ARBA" id="ARBA00023125"/>
    </source>
</evidence>
<dbReference type="InterPro" id="IPR044787">
    <property type="entry name" value="HHO5-like"/>
</dbReference>
<dbReference type="InterPro" id="IPR006447">
    <property type="entry name" value="Myb_dom_plants"/>
</dbReference>
<feature type="region of interest" description="Disordered" evidence="7">
    <location>
        <begin position="302"/>
        <end position="361"/>
    </location>
</feature>
<comment type="caution">
    <text evidence="9">The sequence shown here is derived from an EMBL/GenBank/DDBJ whole genome shotgun (WGS) entry which is preliminary data.</text>
</comment>
<dbReference type="GO" id="GO:0005634">
    <property type="term" value="C:nucleus"/>
    <property type="evidence" value="ECO:0007669"/>
    <property type="project" value="UniProtKB-SubCell"/>
</dbReference>
<reference evidence="9" key="1">
    <citation type="journal article" date="2023" name="GigaByte">
        <title>Genome assembly of the bearded iris, Iris pallida Lam.</title>
        <authorList>
            <person name="Bruccoleri R.E."/>
            <person name="Oakeley E.J."/>
            <person name="Faust A.M.E."/>
            <person name="Altorfer M."/>
            <person name="Dessus-Babus S."/>
            <person name="Burckhardt D."/>
            <person name="Oertli M."/>
            <person name="Naumann U."/>
            <person name="Petersen F."/>
            <person name="Wong J."/>
        </authorList>
    </citation>
    <scope>NUCLEOTIDE SEQUENCE</scope>
    <source>
        <strain evidence="9">GSM-AAB239-AS_SAM_17_03QT</strain>
    </source>
</reference>
<dbReference type="InterPro" id="IPR009057">
    <property type="entry name" value="Homeodomain-like_sf"/>
</dbReference>
<evidence type="ECO:0000313" key="9">
    <source>
        <dbReference type="EMBL" id="KAJ6824925.1"/>
    </source>
</evidence>
<feature type="region of interest" description="Disordered" evidence="7">
    <location>
        <begin position="163"/>
        <end position="187"/>
    </location>
</feature>